<protein>
    <submittedName>
        <fullName evidence="2">Uncharacterized protein</fullName>
    </submittedName>
</protein>
<dbReference type="EMBL" id="QRGA01000003">
    <property type="protein sequence ID" value="RDV00120.1"/>
    <property type="molecule type" value="Genomic_DNA"/>
</dbReference>
<evidence type="ECO:0000256" key="1">
    <source>
        <dbReference type="SAM" id="MobiDB-lite"/>
    </source>
</evidence>
<feature type="region of interest" description="Disordered" evidence="1">
    <location>
        <begin position="1"/>
        <end position="23"/>
    </location>
</feature>
<evidence type="ECO:0000313" key="3">
    <source>
        <dbReference type="Proteomes" id="UP000256838"/>
    </source>
</evidence>
<organism evidence="2 3">
    <name type="scientific">Trinickia dinghuensis</name>
    <dbReference type="NCBI Taxonomy" id="2291023"/>
    <lineage>
        <taxon>Bacteria</taxon>
        <taxon>Pseudomonadati</taxon>
        <taxon>Pseudomonadota</taxon>
        <taxon>Betaproteobacteria</taxon>
        <taxon>Burkholderiales</taxon>
        <taxon>Burkholderiaceae</taxon>
        <taxon>Trinickia</taxon>
    </lineage>
</organism>
<dbReference type="AlphaFoldDB" id="A0A3D8K4G9"/>
<sequence>MSAFSELGYHDADQEEVEHMPGSVTTDAYRNRLACRPSSVAHVPATPIGDAALERIYRVLRRRGAGRGR</sequence>
<comment type="caution">
    <text evidence="2">The sequence shown here is derived from an EMBL/GenBank/DDBJ whole genome shotgun (WGS) entry which is preliminary data.</text>
</comment>
<reference evidence="2 3" key="1">
    <citation type="submission" date="2018-08" db="EMBL/GenBank/DDBJ databases">
        <title>Paraburkholderia sp. DHOM06 isolated from forest soil.</title>
        <authorList>
            <person name="Gao Z.-H."/>
            <person name="Qiu L.-H."/>
        </authorList>
    </citation>
    <scope>NUCLEOTIDE SEQUENCE [LARGE SCALE GENOMIC DNA]</scope>
    <source>
        <strain evidence="2 3">DHOM06</strain>
    </source>
</reference>
<dbReference type="RefSeq" id="WP_115532790.1">
    <property type="nucleotide sequence ID" value="NZ_QRGA01000003.1"/>
</dbReference>
<proteinExistence type="predicted"/>
<evidence type="ECO:0000313" key="2">
    <source>
        <dbReference type="EMBL" id="RDV00120.1"/>
    </source>
</evidence>
<name>A0A3D8K4G9_9BURK</name>
<dbReference type="Proteomes" id="UP000256838">
    <property type="component" value="Unassembled WGS sequence"/>
</dbReference>
<keyword evidence="3" id="KW-1185">Reference proteome</keyword>
<gene>
    <name evidence="2" type="ORF">DWV00_07085</name>
</gene>
<accession>A0A3D8K4G9</accession>